<dbReference type="PROSITE" id="PS00760">
    <property type="entry name" value="SPASE_I_2"/>
    <property type="match status" value="1"/>
</dbReference>
<evidence type="ECO:0000256" key="1">
    <source>
        <dbReference type="ARBA" id="ARBA00000677"/>
    </source>
</evidence>
<evidence type="ECO:0000256" key="3">
    <source>
        <dbReference type="ARBA" id="ARBA00009370"/>
    </source>
</evidence>
<evidence type="ECO:0000256" key="2">
    <source>
        <dbReference type="ARBA" id="ARBA00004401"/>
    </source>
</evidence>
<dbReference type="InterPro" id="IPR019758">
    <property type="entry name" value="Pept_S26A_signal_pept_1_CS"/>
</dbReference>
<dbReference type="InterPro" id="IPR000223">
    <property type="entry name" value="Pept_S26A_signal_pept_1"/>
</dbReference>
<dbReference type="SUPFAM" id="SSF51306">
    <property type="entry name" value="LexA/Signal peptidase"/>
    <property type="match status" value="1"/>
</dbReference>
<accession>A0A396SUC0</accession>
<reference evidence="9 10" key="1">
    <citation type="submission" date="2018-07" db="EMBL/GenBank/DDBJ databases">
        <title>Genome sequences of six Lactobacillus spp. isolated from bumble bee guts.</title>
        <authorList>
            <person name="Motta E.V.S."/>
            <person name="Moran N.A."/>
        </authorList>
    </citation>
    <scope>NUCLEOTIDE SEQUENCE [LARGE SCALE GENOMIC DNA]</scope>
    <source>
        <strain evidence="9 10">OCC3</strain>
    </source>
</reference>
<dbReference type="GO" id="GO:0009003">
    <property type="term" value="F:signal peptidase activity"/>
    <property type="evidence" value="ECO:0007669"/>
    <property type="project" value="UniProtKB-EC"/>
</dbReference>
<dbReference type="PANTHER" id="PTHR43390">
    <property type="entry name" value="SIGNAL PEPTIDASE I"/>
    <property type="match status" value="1"/>
</dbReference>
<keyword evidence="7" id="KW-1133">Transmembrane helix</keyword>
<protein>
    <recommendedName>
        <fullName evidence="4 7">Signal peptidase I</fullName>
        <ecNumber evidence="4 7">3.4.21.89</ecNumber>
    </recommendedName>
</protein>
<dbReference type="PROSITE" id="PS00761">
    <property type="entry name" value="SPASE_I_3"/>
    <property type="match status" value="1"/>
</dbReference>
<evidence type="ECO:0000313" key="9">
    <source>
        <dbReference type="EMBL" id="RHW55024.1"/>
    </source>
</evidence>
<dbReference type="GO" id="GO:0004252">
    <property type="term" value="F:serine-type endopeptidase activity"/>
    <property type="evidence" value="ECO:0007669"/>
    <property type="project" value="InterPro"/>
</dbReference>
<evidence type="ECO:0000256" key="5">
    <source>
        <dbReference type="ARBA" id="ARBA00022801"/>
    </source>
</evidence>
<dbReference type="RefSeq" id="WP_090092682.1">
    <property type="nucleotide sequence ID" value="NZ_NPNG01000001.1"/>
</dbReference>
<evidence type="ECO:0000256" key="4">
    <source>
        <dbReference type="ARBA" id="ARBA00013208"/>
    </source>
</evidence>
<dbReference type="Proteomes" id="UP000265862">
    <property type="component" value="Unassembled WGS sequence"/>
</dbReference>
<dbReference type="PRINTS" id="PR00727">
    <property type="entry name" value="LEADERPTASE"/>
</dbReference>
<comment type="caution">
    <text evidence="9">The sequence shown here is derived from an EMBL/GenBank/DDBJ whole genome shotgun (WGS) entry which is preliminary data.</text>
</comment>
<keyword evidence="7" id="KW-0645">Protease</keyword>
<dbReference type="NCBIfam" id="TIGR02227">
    <property type="entry name" value="sigpep_I_bact"/>
    <property type="match status" value="1"/>
</dbReference>
<gene>
    <name evidence="9" type="primary">lepB</name>
    <name evidence="9" type="ORF">DS835_02085</name>
</gene>
<dbReference type="PANTHER" id="PTHR43390:SF1">
    <property type="entry name" value="CHLOROPLAST PROCESSING PEPTIDASE"/>
    <property type="match status" value="1"/>
</dbReference>
<dbReference type="CDD" id="cd06530">
    <property type="entry name" value="S26_SPase_I"/>
    <property type="match status" value="1"/>
</dbReference>
<dbReference type="EMBL" id="QOCV01000004">
    <property type="protein sequence ID" value="RHW55024.1"/>
    <property type="molecule type" value="Genomic_DNA"/>
</dbReference>
<feature type="active site" evidence="6">
    <location>
        <position position="36"/>
    </location>
</feature>
<comment type="subcellular location">
    <subcellularLocation>
        <location evidence="2">Cell membrane</location>
        <topology evidence="2">Single-pass type II membrane protein</topology>
    </subcellularLocation>
    <subcellularLocation>
        <location evidence="7">Membrane</location>
        <topology evidence="7">Single-pass type II membrane protein</topology>
    </subcellularLocation>
</comment>
<comment type="catalytic activity">
    <reaction evidence="1 7">
        <text>Cleavage of hydrophobic, N-terminal signal or leader sequences from secreted and periplasmic proteins.</text>
        <dbReference type="EC" id="3.4.21.89"/>
    </reaction>
</comment>
<evidence type="ECO:0000256" key="6">
    <source>
        <dbReference type="PIRSR" id="PIRSR600223-1"/>
    </source>
</evidence>
<evidence type="ECO:0000313" key="10">
    <source>
        <dbReference type="Proteomes" id="UP000265862"/>
    </source>
</evidence>
<organism evidence="9 10">
    <name type="scientific">Lactobacillus bombicola</name>
    <dbReference type="NCBI Taxonomy" id="1505723"/>
    <lineage>
        <taxon>Bacteria</taxon>
        <taxon>Bacillati</taxon>
        <taxon>Bacillota</taxon>
        <taxon>Bacilli</taxon>
        <taxon>Lactobacillales</taxon>
        <taxon>Lactobacillaceae</taxon>
        <taxon>Lactobacillus</taxon>
    </lineage>
</organism>
<dbReference type="InterPro" id="IPR019757">
    <property type="entry name" value="Pept_S26A_signal_pept_1_Lys-AS"/>
</dbReference>
<feature type="transmembrane region" description="Helical" evidence="7">
    <location>
        <begin position="9"/>
        <end position="28"/>
    </location>
</feature>
<dbReference type="AlphaFoldDB" id="A0A396SUC0"/>
<sequence length="179" mass="20686">MAKIISQTIFIGLFFMALFYLLFTFILSNDVVSGISMQPNFEDRDRVISVKHTEVKRNDIVILKAPHRALYIKRVIGMPGDRIKFKNDVLYINNQKTAEPYLTEGKRLYANGALYTSDFTLDKLQVTHGIAKVPQDSYFVMGDHRNVSRDSREIGYVSKDKIIGVVKLRYWPLQKITTY</sequence>
<keyword evidence="7" id="KW-0812">Transmembrane</keyword>
<dbReference type="EC" id="3.4.21.89" evidence="4 7"/>
<feature type="domain" description="Peptidase S26" evidence="8">
    <location>
        <begin position="9"/>
        <end position="171"/>
    </location>
</feature>
<dbReference type="InterPro" id="IPR019533">
    <property type="entry name" value="Peptidase_S26"/>
</dbReference>
<evidence type="ECO:0000259" key="8">
    <source>
        <dbReference type="Pfam" id="PF10502"/>
    </source>
</evidence>
<keyword evidence="5 7" id="KW-0378">Hydrolase</keyword>
<comment type="similarity">
    <text evidence="3 7">Belongs to the peptidase S26 family.</text>
</comment>
<dbReference type="GO" id="GO:0005886">
    <property type="term" value="C:plasma membrane"/>
    <property type="evidence" value="ECO:0007669"/>
    <property type="project" value="UniProtKB-SubCell"/>
</dbReference>
<name>A0A396SUC0_9LACO</name>
<proteinExistence type="inferred from homology"/>
<dbReference type="Gene3D" id="2.10.109.10">
    <property type="entry name" value="Umud Fragment, subunit A"/>
    <property type="match status" value="1"/>
</dbReference>
<dbReference type="InterPro" id="IPR036286">
    <property type="entry name" value="LexA/Signal_pep-like_sf"/>
</dbReference>
<evidence type="ECO:0000256" key="7">
    <source>
        <dbReference type="RuleBase" id="RU362042"/>
    </source>
</evidence>
<feature type="active site" evidence="6">
    <location>
        <position position="73"/>
    </location>
</feature>
<dbReference type="GO" id="GO:0006465">
    <property type="term" value="P:signal peptide processing"/>
    <property type="evidence" value="ECO:0007669"/>
    <property type="project" value="InterPro"/>
</dbReference>
<dbReference type="Pfam" id="PF10502">
    <property type="entry name" value="Peptidase_S26"/>
    <property type="match status" value="1"/>
</dbReference>
<keyword evidence="7" id="KW-0472">Membrane</keyword>